<organism evidence="4 5">
    <name type="scientific">Catellatospora aurea</name>
    <dbReference type="NCBI Taxonomy" id="1337874"/>
    <lineage>
        <taxon>Bacteria</taxon>
        <taxon>Bacillati</taxon>
        <taxon>Actinomycetota</taxon>
        <taxon>Actinomycetes</taxon>
        <taxon>Micromonosporales</taxon>
        <taxon>Micromonosporaceae</taxon>
        <taxon>Catellatospora</taxon>
    </lineage>
</organism>
<proteinExistence type="predicted"/>
<dbReference type="InterPro" id="IPR000182">
    <property type="entry name" value="GNAT_dom"/>
</dbReference>
<dbReference type="PROSITE" id="PS51186">
    <property type="entry name" value="GNAT"/>
    <property type="match status" value="1"/>
</dbReference>
<evidence type="ECO:0000259" key="3">
    <source>
        <dbReference type="PROSITE" id="PS51186"/>
    </source>
</evidence>
<dbReference type="EC" id="2.3.-.-" evidence="4"/>
<evidence type="ECO:0000256" key="2">
    <source>
        <dbReference type="ARBA" id="ARBA00023315"/>
    </source>
</evidence>
<dbReference type="GO" id="GO:0016746">
    <property type="term" value="F:acyltransferase activity"/>
    <property type="evidence" value="ECO:0007669"/>
    <property type="project" value="UniProtKB-KW"/>
</dbReference>
<keyword evidence="5" id="KW-1185">Reference proteome</keyword>
<feature type="domain" description="N-acetyltransferase" evidence="3">
    <location>
        <begin position="40"/>
        <end position="201"/>
    </location>
</feature>
<dbReference type="PANTHER" id="PTHR43877:SF1">
    <property type="entry name" value="ACETYLTRANSFERASE"/>
    <property type="match status" value="1"/>
</dbReference>
<keyword evidence="1 4" id="KW-0808">Transferase</keyword>
<name>A0ABW2GU88_9ACTN</name>
<dbReference type="Proteomes" id="UP001596392">
    <property type="component" value="Unassembled WGS sequence"/>
</dbReference>
<dbReference type="Gene3D" id="3.40.630.30">
    <property type="match status" value="1"/>
</dbReference>
<keyword evidence="2 4" id="KW-0012">Acyltransferase</keyword>
<dbReference type="InterPro" id="IPR050832">
    <property type="entry name" value="Bact_Acetyltransf"/>
</dbReference>
<evidence type="ECO:0000313" key="4">
    <source>
        <dbReference type="EMBL" id="MFC7243206.1"/>
    </source>
</evidence>
<evidence type="ECO:0000313" key="5">
    <source>
        <dbReference type="Proteomes" id="UP001596392"/>
    </source>
</evidence>
<protein>
    <submittedName>
        <fullName evidence="4">GNAT family N-acetyltransferase</fullName>
        <ecNumber evidence="4">2.3.-.-</ecNumber>
    </submittedName>
</protein>
<dbReference type="Pfam" id="PF00583">
    <property type="entry name" value="Acetyltransf_1"/>
    <property type="match status" value="1"/>
</dbReference>
<sequence>MTVNVRRVEGNRGPAALRSPRIRFDSHPGAAYDAAVGSPPTVRPAQVEDVAQMARVHVRCWQETYRGLMSDAVLDDPGFPTVRERFWTAALTDERYRGNRSAVAERDGGLIGIAMSGPPLDVAAEWQRQLYVLYVYAADHGTGVGPALLRAVIDPAESAALWVADPNPRAQAFYRRHGFVADGTALVEDGVREIRMVRAAREPSPV</sequence>
<dbReference type="InterPro" id="IPR016181">
    <property type="entry name" value="Acyl_CoA_acyltransferase"/>
</dbReference>
<dbReference type="EMBL" id="JBHTAC010000009">
    <property type="protein sequence ID" value="MFC7243206.1"/>
    <property type="molecule type" value="Genomic_DNA"/>
</dbReference>
<dbReference type="SUPFAM" id="SSF55729">
    <property type="entry name" value="Acyl-CoA N-acyltransferases (Nat)"/>
    <property type="match status" value="1"/>
</dbReference>
<comment type="caution">
    <text evidence="4">The sequence shown here is derived from an EMBL/GenBank/DDBJ whole genome shotgun (WGS) entry which is preliminary data.</text>
</comment>
<evidence type="ECO:0000256" key="1">
    <source>
        <dbReference type="ARBA" id="ARBA00022679"/>
    </source>
</evidence>
<accession>A0ABW2GU88</accession>
<dbReference type="RefSeq" id="WP_376806441.1">
    <property type="nucleotide sequence ID" value="NZ_JBHTAC010000009.1"/>
</dbReference>
<gene>
    <name evidence="4" type="ORF">ACFQO7_12035</name>
</gene>
<reference evidence="5" key="1">
    <citation type="journal article" date="2019" name="Int. J. Syst. Evol. Microbiol.">
        <title>The Global Catalogue of Microorganisms (GCM) 10K type strain sequencing project: providing services to taxonomists for standard genome sequencing and annotation.</title>
        <authorList>
            <consortium name="The Broad Institute Genomics Platform"/>
            <consortium name="The Broad Institute Genome Sequencing Center for Infectious Disease"/>
            <person name="Wu L."/>
            <person name="Ma J."/>
        </authorList>
    </citation>
    <scope>NUCLEOTIDE SEQUENCE [LARGE SCALE GENOMIC DNA]</scope>
    <source>
        <strain evidence="5">CGMCC 1.9106</strain>
    </source>
</reference>
<dbReference type="PANTHER" id="PTHR43877">
    <property type="entry name" value="AMINOALKYLPHOSPHONATE N-ACETYLTRANSFERASE-RELATED-RELATED"/>
    <property type="match status" value="1"/>
</dbReference>